<sequence length="361" mass="40999">MAFSSILFFLIAMAINVDSMKPTKISNFDVTTGEFEGIESITELTWNTFKKMGVKTKLTLEAKTQLLPISVYNEMYKFYMHLKQPMTRIASVALFWTPTSKRFNEMATLILMDERFRDDGIKQGKKELLAQGKLNLDLIGTVITAVPFDPNFQQFVTGSLDFATDTKDINKIKFYISFPDTRMGETQSTAGFIDLSWKTLPDENGVYENIQWNVFTFPLSLPPEVSMMSGKSNFLKVKNYLDRKYNERKEALLQLNEISNQLIWGSDQGLNKVRAKLKEDTNTSTQLLIDSEKREEAIKLRLIQDEISEAKAELSSALSGIDLNAINAAKTKLAAVLRMHNLAENIPQEMDYGYIKIGEAN</sequence>
<dbReference type="EMBL" id="MH581216">
    <property type="protein sequence ID" value="AXI82307.1"/>
    <property type="molecule type" value="Genomic_RNA"/>
</dbReference>
<organism evidence="1">
    <name type="scientific">Emaravirus rosae</name>
    <dbReference type="NCBI Taxonomy" id="1980433"/>
    <lineage>
        <taxon>Viruses</taxon>
        <taxon>Riboviria</taxon>
        <taxon>Orthornavirae</taxon>
        <taxon>Negarnaviricota</taxon>
        <taxon>Polyploviricotina</taxon>
        <taxon>Bunyaviricetes</taxon>
        <taxon>Elliovirales</taxon>
        <taxon>Fimoviridae</taxon>
        <taxon>Emaravirus</taxon>
    </lineage>
</organism>
<evidence type="ECO:0000313" key="1">
    <source>
        <dbReference type="EMBL" id="AXI82307.1"/>
    </source>
</evidence>
<reference evidence="1" key="1">
    <citation type="submission" date="2018-07" db="EMBL/GenBank/DDBJ databases">
        <title>First report of rose rosette virus infecting roses in Southern California.</title>
        <authorList>
            <person name="Al Rwahnih M."/>
            <person name="Diaz-Lara A."/>
        </authorList>
    </citation>
    <scope>NUCLEOTIDE SEQUENCE</scope>
    <source>
        <strain evidence="1">BA2018</strain>
    </source>
</reference>
<dbReference type="Pfam" id="PF16505">
    <property type="entry name" value="Emaravirus_P4"/>
    <property type="match status" value="1"/>
</dbReference>
<gene>
    <name evidence="1" type="primary">p4</name>
</gene>
<name>A0A345T8K2_9VIRU</name>
<proteinExistence type="predicted"/>
<dbReference type="InterPro" id="IPR032434">
    <property type="entry name" value="Emaravirus_P4"/>
</dbReference>
<protein>
    <submittedName>
        <fullName evidence="1">Putative movement protein</fullName>
    </submittedName>
</protein>
<accession>A0A345T8K2</accession>